<evidence type="ECO:0000313" key="3">
    <source>
        <dbReference type="Proteomes" id="UP000838756"/>
    </source>
</evidence>
<dbReference type="EMBL" id="CAKXAJ010025106">
    <property type="protein sequence ID" value="CAH2234987.1"/>
    <property type="molecule type" value="Genomic_DNA"/>
</dbReference>
<gene>
    <name evidence="2" type="primary">jg18986</name>
    <name evidence="2" type="ORF">PAEG_LOCUS12680</name>
</gene>
<dbReference type="Proteomes" id="UP000838756">
    <property type="component" value="Unassembled WGS sequence"/>
</dbReference>
<organism evidence="2 3">
    <name type="scientific">Pararge aegeria aegeria</name>
    <dbReference type="NCBI Taxonomy" id="348720"/>
    <lineage>
        <taxon>Eukaryota</taxon>
        <taxon>Metazoa</taxon>
        <taxon>Ecdysozoa</taxon>
        <taxon>Arthropoda</taxon>
        <taxon>Hexapoda</taxon>
        <taxon>Insecta</taxon>
        <taxon>Pterygota</taxon>
        <taxon>Neoptera</taxon>
        <taxon>Endopterygota</taxon>
        <taxon>Lepidoptera</taxon>
        <taxon>Glossata</taxon>
        <taxon>Ditrysia</taxon>
        <taxon>Papilionoidea</taxon>
        <taxon>Nymphalidae</taxon>
        <taxon>Satyrinae</taxon>
        <taxon>Satyrini</taxon>
        <taxon>Parargina</taxon>
        <taxon>Pararge</taxon>
    </lineage>
</organism>
<name>A0A8S4RGR1_9NEOP</name>
<sequence>MSVEREMPYYGYREGGSDSSGGCSESDGGESDSEGGLSTESTGGQGLPFPGFTPVALRYLTQDTRPRSWCLKLITNPYPFQIHYIFSDFSYNVN</sequence>
<evidence type="ECO:0000256" key="1">
    <source>
        <dbReference type="SAM" id="MobiDB-lite"/>
    </source>
</evidence>
<protein>
    <submittedName>
        <fullName evidence="2">Jg18986 protein</fullName>
    </submittedName>
</protein>
<proteinExistence type="predicted"/>
<dbReference type="AlphaFoldDB" id="A0A8S4RGR1"/>
<evidence type="ECO:0000313" key="2">
    <source>
        <dbReference type="EMBL" id="CAH2234987.1"/>
    </source>
</evidence>
<feature type="region of interest" description="Disordered" evidence="1">
    <location>
        <begin position="1"/>
        <end position="49"/>
    </location>
</feature>
<comment type="caution">
    <text evidence="2">The sequence shown here is derived from an EMBL/GenBank/DDBJ whole genome shotgun (WGS) entry which is preliminary data.</text>
</comment>
<accession>A0A8S4RGR1</accession>
<keyword evidence="3" id="KW-1185">Reference proteome</keyword>
<dbReference type="OrthoDB" id="8195947at2759"/>
<reference evidence="2" key="1">
    <citation type="submission" date="2022-03" db="EMBL/GenBank/DDBJ databases">
        <authorList>
            <person name="Lindestad O."/>
        </authorList>
    </citation>
    <scope>NUCLEOTIDE SEQUENCE</scope>
</reference>